<dbReference type="Gene3D" id="1.10.3080.10">
    <property type="entry name" value="Clc chloride channel"/>
    <property type="match status" value="1"/>
</dbReference>
<keyword evidence="7" id="KW-0869">Chloride channel</keyword>
<protein>
    <submittedName>
        <fullName evidence="11">ClC family H(+)/Cl(-) exchange transporter</fullName>
    </submittedName>
</protein>
<feature type="transmembrane region" description="Helical" evidence="10">
    <location>
        <begin position="303"/>
        <end position="327"/>
    </location>
</feature>
<dbReference type="InterPro" id="IPR050368">
    <property type="entry name" value="ClC-type_chloride_channel"/>
</dbReference>
<evidence type="ECO:0000256" key="10">
    <source>
        <dbReference type="SAM" id="Phobius"/>
    </source>
</evidence>
<feature type="transmembrane region" description="Helical" evidence="10">
    <location>
        <begin position="339"/>
        <end position="363"/>
    </location>
</feature>
<dbReference type="EMBL" id="CP006763">
    <property type="protein sequence ID" value="AGY74616.2"/>
    <property type="molecule type" value="Genomic_DNA"/>
</dbReference>
<feature type="transmembrane region" description="Helical" evidence="10">
    <location>
        <begin position="68"/>
        <end position="88"/>
    </location>
</feature>
<evidence type="ECO:0000256" key="1">
    <source>
        <dbReference type="ARBA" id="ARBA00004141"/>
    </source>
</evidence>
<dbReference type="Proteomes" id="UP000017590">
    <property type="component" value="Chromosome"/>
</dbReference>
<gene>
    <name evidence="11" type="ORF">CAETHG_0387</name>
</gene>
<evidence type="ECO:0000256" key="3">
    <source>
        <dbReference type="ARBA" id="ARBA00022692"/>
    </source>
</evidence>
<accession>A0ABM5NQS1</accession>
<dbReference type="InterPro" id="IPR014743">
    <property type="entry name" value="Cl-channel_core"/>
</dbReference>
<name>A0ABM5NQS1_9CLOT</name>
<evidence type="ECO:0000313" key="11">
    <source>
        <dbReference type="EMBL" id="AGY74616.2"/>
    </source>
</evidence>
<keyword evidence="9" id="KW-0407">Ion channel</keyword>
<evidence type="ECO:0000256" key="2">
    <source>
        <dbReference type="ARBA" id="ARBA00022448"/>
    </source>
</evidence>
<keyword evidence="8" id="KW-0868">Chloride</keyword>
<feature type="transmembrane region" description="Helical" evidence="10">
    <location>
        <begin position="240"/>
        <end position="260"/>
    </location>
</feature>
<dbReference type="Pfam" id="PF00654">
    <property type="entry name" value="Voltage_CLC"/>
    <property type="match status" value="1"/>
</dbReference>
<reference evidence="12" key="1">
    <citation type="journal article" date="2014" name="Biotechnol. Biofuels">
        <title>Comparison of single-molecule sequencing and hybrid approaches for finishing the genome of Clostridium autoethanogenum and analysis of CRISPR systems in industrial relevant Clostridia.</title>
        <authorList>
            <person name="Brown S.D."/>
            <person name="Nagaraju S."/>
            <person name="Utturkar S."/>
            <person name="De Tissera S."/>
            <person name="Segovia S."/>
            <person name="Mitchell W."/>
            <person name="Land M.L."/>
            <person name="Dassanayake A."/>
            <person name="Kopke M."/>
        </authorList>
    </citation>
    <scope>NUCLEOTIDE SEQUENCE [LARGE SCALE GENOMIC DNA]</scope>
    <source>
        <strain evidence="12">DSM 10061</strain>
    </source>
</reference>
<dbReference type="PRINTS" id="PR00762">
    <property type="entry name" value="CLCHANNEL"/>
</dbReference>
<feature type="transmembrane region" description="Helical" evidence="10">
    <location>
        <begin position="280"/>
        <end position="297"/>
    </location>
</feature>
<evidence type="ECO:0000256" key="8">
    <source>
        <dbReference type="ARBA" id="ARBA00023214"/>
    </source>
</evidence>
<feature type="transmembrane region" description="Helical" evidence="10">
    <location>
        <begin position="402"/>
        <end position="423"/>
    </location>
</feature>
<keyword evidence="12" id="KW-1185">Reference proteome</keyword>
<keyword evidence="4 10" id="KW-1133">Transmembrane helix</keyword>
<evidence type="ECO:0000256" key="5">
    <source>
        <dbReference type="ARBA" id="ARBA00023065"/>
    </source>
</evidence>
<organism evidence="11 12">
    <name type="scientific">Clostridium autoethanogenum DSM 10061</name>
    <dbReference type="NCBI Taxonomy" id="1341692"/>
    <lineage>
        <taxon>Bacteria</taxon>
        <taxon>Bacillati</taxon>
        <taxon>Bacillota</taxon>
        <taxon>Clostridia</taxon>
        <taxon>Eubacteriales</taxon>
        <taxon>Clostridiaceae</taxon>
        <taxon>Clostridium</taxon>
    </lineage>
</organism>
<keyword evidence="2" id="KW-0813">Transport</keyword>
<evidence type="ECO:0000256" key="9">
    <source>
        <dbReference type="ARBA" id="ARBA00023303"/>
    </source>
</evidence>
<feature type="transmembrane region" description="Helical" evidence="10">
    <location>
        <begin position="369"/>
        <end position="390"/>
    </location>
</feature>
<evidence type="ECO:0000256" key="4">
    <source>
        <dbReference type="ARBA" id="ARBA00022989"/>
    </source>
</evidence>
<feature type="transmembrane region" description="Helical" evidence="10">
    <location>
        <begin position="201"/>
        <end position="220"/>
    </location>
</feature>
<feature type="transmembrane region" description="Helical" evidence="10">
    <location>
        <begin position="28"/>
        <end position="48"/>
    </location>
</feature>
<keyword evidence="3 10" id="KW-0812">Transmembrane</keyword>
<feature type="transmembrane region" description="Helical" evidence="10">
    <location>
        <begin position="165"/>
        <end position="189"/>
    </location>
</feature>
<dbReference type="SUPFAM" id="SSF81340">
    <property type="entry name" value="Clc chloride channel"/>
    <property type="match status" value="1"/>
</dbReference>
<evidence type="ECO:0000256" key="6">
    <source>
        <dbReference type="ARBA" id="ARBA00023136"/>
    </source>
</evidence>
<evidence type="ECO:0000313" key="12">
    <source>
        <dbReference type="Proteomes" id="UP000017590"/>
    </source>
</evidence>
<keyword evidence="5" id="KW-0406">Ion transport</keyword>
<dbReference type="RefSeq" id="WP_242825674.1">
    <property type="nucleotide sequence ID" value="NC_022592.1"/>
</dbReference>
<dbReference type="InterPro" id="IPR001807">
    <property type="entry name" value="ClC"/>
</dbReference>
<dbReference type="PANTHER" id="PTHR43427">
    <property type="entry name" value="CHLORIDE CHANNEL PROTEIN CLC-E"/>
    <property type="match status" value="1"/>
</dbReference>
<sequence>MKNQMEMSDKRNKYTALLNENSFKLERILESIIVGMLTGLIISFLRFLVDKSGYLLVNTYKTIGLKHWLIPVWIIFLITIGYIIGLIAKKNVAIRGSGIPQVEGVLLEKLHMTWWKVILGKFVGSFLAIGTGLSLGIEGPSVQLGAAVGQGFSKILKRIKIEEKYLIVSGTSAGIAAAFNAPLAGTMFALEEISKKLSPTILISAFSAAVASNFISYQFFGFKPVFDFRNVPRLPLNCYLFIIVLGIIIGVLGVGFNRALVKAQNIFSMQKWIPIQFRPMFCLAISIFIGFLLPQILGEGNMLIMSLAKGNIAIKMLVILLVCKFMFSMICCGSGTPGGIFLPLFTVGALIGAIYGSAATYLFHINSSYIGIFIILAMAGYFSSVIRAPMSGSILVVEMTGSFSNLLPIAIISVISYLTAYILKSKPIYETLLEKLLIN</sequence>
<dbReference type="CDD" id="cd01031">
    <property type="entry name" value="EriC"/>
    <property type="match status" value="1"/>
</dbReference>
<comment type="subcellular location">
    <subcellularLocation>
        <location evidence="1">Membrane</location>
        <topology evidence="1">Multi-pass membrane protein</topology>
    </subcellularLocation>
</comment>
<dbReference type="PANTHER" id="PTHR43427:SF6">
    <property type="entry name" value="CHLORIDE CHANNEL PROTEIN CLC-E"/>
    <property type="match status" value="1"/>
</dbReference>
<evidence type="ECO:0000256" key="7">
    <source>
        <dbReference type="ARBA" id="ARBA00023173"/>
    </source>
</evidence>
<proteinExistence type="predicted"/>
<keyword evidence="6 10" id="KW-0472">Membrane</keyword>